<evidence type="ECO:0000259" key="3">
    <source>
        <dbReference type="Pfam" id="PF18962"/>
    </source>
</evidence>
<dbReference type="Proteomes" id="UP001176891">
    <property type="component" value="Unassembled WGS sequence"/>
</dbReference>
<dbReference type="InterPro" id="IPR026444">
    <property type="entry name" value="Secre_tail"/>
</dbReference>
<gene>
    <name evidence="4" type="ORF">Q4Q39_07905</name>
</gene>
<reference evidence="4" key="1">
    <citation type="submission" date="2023-07" db="EMBL/GenBank/DDBJ databases">
        <title>Two novel species in the genus Flavivirga.</title>
        <authorList>
            <person name="Kwon K."/>
        </authorList>
    </citation>
    <scope>NUCLEOTIDE SEQUENCE</scope>
    <source>
        <strain evidence="4">KACC 14157</strain>
    </source>
</reference>
<evidence type="ECO:0000256" key="1">
    <source>
        <dbReference type="ARBA" id="ARBA00022729"/>
    </source>
</evidence>
<dbReference type="EMBL" id="JAUOEM010000002">
    <property type="protein sequence ID" value="MDO5987317.1"/>
    <property type="molecule type" value="Genomic_DNA"/>
</dbReference>
<keyword evidence="1 2" id="KW-0732">Signal</keyword>
<feature type="signal peptide" evidence="2">
    <location>
        <begin position="1"/>
        <end position="23"/>
    </location>
</feature>
<accession>A0ABT8X056</accession>
<sequence length="113" mass="12761">MKKNYLFILFLALTLSATQYGLAQNNVNNSPIQQKIEGLSLYPNPSPIGRTFVNITSKRNLTKKIEFFNVLGKQIRSIVLTGKELNISNLSKGVYILKITEKGFSETRKLVIK</sequence>
<keyword evidence="5" id="KW-1185">Reference proteome</keyword>
<dbReference type="Pfam" id="PF18962">
    <property type="entry name" value="Por_Secre_tail"/>
    <property type="match status" value="1"/>
</dbReference>
<evidence type="ECO:0000313" key="5">
    <source>
        <dbReference type="Proteomes" id="UP001176891"/>
    </source>
</evidence>
<dbReference type="RefSeq" id="WP_303281866.1">
    <property type="nucleotide sequence ID" value="NZ_BAABCZ010000005.1"/>
</dbReference>
<dbReference type="NCBIfam" id="TIGR04183">
    <property type="entry name" value="Por_Secre_tail"/>
    <property type="match status" value="1"/>
</dbReference>
<feature type="chain" id="PRO_5046509542" evidence="2">
    <location>
        <begin position="24"/>
        <end position="113"/>
    </location>
</feature>
<organism evidence="4 5">
    <name type="scientific">Flavivirga amylovorans</name>
    <dbReference type="NCBI Taxonomy" id="870486"/>
    <lineage>
        <taxon>Bacteria</taxon>
        <taxon>Pseudomonadati</taxon>
        <taxon>Bacteroidota</taxon>
        <taxon>Flavobacteriia</taxon>
        <taxon>Flavobacteriales</taxon>
        <taxon>Flavobacteriaceae</taxon>
        <taxon>Flavivirga</taxon>
    </lineage>
</organism>
<evidence type="ECO:0000256" key="2">
    <source>
        <dbReference type="SAM" id="SignalP"/>
    </source>
</evidence>
<proteinExistence type="predicted"/>
<protein>
    <submittedName>
        <fullName evidence="4">T9SS type A sorting domain-containing protein</fullName>
    </submittedName>
</protein>
<feature type="domain" description="Secretion system C-terminal sorting" evidence="3">
    <location>
        <begin position="41"/>
        <end position="112"/>
    </location>
</feature>
<name>A0ABT8X056_9FLAO</name>
<evidence type="ECO:0000313" key="4">
    <source>
        <dbReference type="EMBL" id="MDO5987317.1"/>
    </source>
</evidence>
<comment type="caution">
    <text evidence="4">The sequence shown here is derived from an EMBL/GenBank/DDBJ whole genome shotgun (WGS) entry which is preliminary data.</text>
</comment>